<evidence type="ECO:0000256" key="5">
    <source>
        <dbReference type="ARBA" id="ARBA00023242"/>
    </source>
</evidence>
<keyword evidence="3" id="KW-1133">Transmembrane helix</keyword>
<keyword evidence="4" id="KW-0472">Membrane</keyword>
<dbReference type="InterPro" id="IPR008547">
    <property type="entry name" value="DUF829_TMEM53"/>
</dbReference>
<evidence type="ECO:0000256" key="4">
    <source>
        <dbReference type="ARBA" id="ARBA00023136"/>
    </source>
</evidence>
<keyword evidence="2" id="KW-0812">Transmembrane</keyword>
<reference evidence="7 8" key="2">
    <citation type="submission" date="2015-05" db="EMBL/GenBank/DDBJ databases">
        <authorList>
            <person name="Morales-Cruz A."/>
            <person name="Amrine K.C."/>
            <person name="Cantu D."/>
        </authorList>
    </citation>
    <scope>NUCLEOTIDE SEQUENCE [LARGE SCALE GENOMIC DNA]</scope>
    <source>
        <strain evidence="7">UCRPC4</strain>
    </source>
</reference>
<evidence type="ECO:0000256" key="6">
    <source>
        <dbReference type="ARBA" id="ARBA00037847"/>
    </source>
</evidence>
<evidence type="ECO:0000313" key="7">
    <source>
        <dbReference type="EMBL" id="KKY27592.1"/>
    </source>
</evidence>
<dbReference type="GO" id="GO:0031965">
    <property type="term" value="C:nuclear membrane"/>
    <property type="evidence" value="ECO:0007669"/>
    <property type="project" value="UniProtKB-SubCell"/>
</dbReference>
<reference evidence="7 8" key="1">
    <citation type="submission" date="2015-05" db="EMBL/GenBank/DDBJ databases">
        <title>Distinctive expansion of gene families associated with plant cell wall degradation and secondary metabolism in the genomes of grapevine trunk pathogens.</title>
        <authorList>
            <person name="Lawrence D.P."/>
            <person name="Travadon R."/>
            <person name="Rolshausen P.E."/>
            <person name="Baumgartner K."/>
        </authorList>
    </citation>
    <scope>NUCLEOTIDE SEQUENCE [LARGE SCALE GENOMIC DNA]</scope>
    <source>
        <strain evidence="7">UCRPC4</strain>
    </source>
</reference>
<dbReference type="OrthoDB" id="77878at2759"/>
<evidence type="ECO:0000256" key="3">
    <source>
        <dbReference type="ARBA" id="ARBA00022989"/>
    </source>
</evidence>
<proteinExistence type="predicted"/>
<gene>
    <name evidence="7" type="ORF">UCRPC4_g01034</name>
</gene>
<organism evidence="7 8">
    <name type="scientific">Phaeomoniella chlamydospora</name>
    <name type="common">Phaeoacremonium chlamydosporum</name>
    <dbReference type="NCBI Taxonomy" id="158046"/>
    <lineage>
        <taxon>Eukaryota</taxon>
        <taxon>Fungi</taxon>
        <taxon>Dikarya</taxon>
        <taxon>Ascomycota</taxon>
        <taxon>Pezizomycotina</taxon>
        <taxon>Eurotiomycetes</taxon>
        <taxon>Chaetothyriomycetidae</taxon>
        <taxon>Phaeomoniellales</taxon>
        <taxon>Phaeomoniellaceae</taxon>
        <taxon>Phaeomoniella</taxon>
    </lineage>
</organism>
<dbReference type="Pfam" id="PF05705">
    <property type="entry name" value="DUF829"/>
    <property type="match status" value="1"/>
</dbReference>
<protein>
    <submittedName>
        <fullName evidence="7">Putative indole-diterpene biosynthesis protein</fullName>
    </submittedName>
</protein>
<keyword evidence="5" id="KW-0539">Nucleus</keyword>
<sequence length="217" mass="24551">MVITTSIKDVAPRSAKDKQRRLIPAVHSLLSQQLDDGMLVHCFSEGGSNKFIELAEIFQKITHRMLPVSSLCLDSTPGKVRTDNLQKAFTASLPSNSNPTVKALGQGAARMIRIMHDSGLYTRVSEQVILRTRKSLNDPTLLDIYDMPRCYLYSAADMVVCHEDVEQHAIEAKRLGVTQMHVMRFENSAHCAHMREYEGAYWQAVQRTWSMSRKSEL</sequence>
<dbReference type="Proteomes" id="UP000053317">
    <property type="component" value="Unassembled WGS sequence"/>
</dbReference>
<evidence type="ECO:0000313" key="8">
    <source>
        <dbReference type="Proteomes" id="UP000053317"/>
    </source>
</evidence>
<dbReference type="PANTHER" id="PTHR12265">
    <property type="entry name" value="TRANSMEMBRANE PROTEIN 53"/>
    <property type="match status" value="1"/>
</dbReference>
<evidence type="ECO:0000256" key="1">
    <source>
        <dbReference type="ARBA" id="ARBA00004126"/>
    </source>
</evidence>
<evidence type="ECO:0000256" key="2">
    <source>
        <dbReference type="ARBA" id="ARBA00022692"/>
    </source>
</evidence>
<keyword evidence="8" id="KW-1185">Reference proteome</keyword>
<name>A0A0G2EYA9_PHACM</name>
<dbReference type="PANTHER" id="PTHR12265:SF30">
    <property type="entry name" value="TRANSMEMBRANE PROTEIN 53"/>
    <property type="match status" value="1"/>
</dbReference>
<accession>A0A0G2EYA9</accession>
<comment type="subcellular location">
    <subcellularLocation>
        <location evidence="6">Endomembrane system</location>
        <topology evidence="6">Single-pass membrane protein</topology>
    </subcellularLocation>
    <subcellularLocation>
        <location evidence="1">Nucleus membrane</location>
    </subcellularLocation>
</comment>
<dbReference type="EMBL" id="LCWF01000023">
    <property type="protein sequence ID" value="KKY27592.1"/>
    <property type="molecule type" value="Genomic_DNA"/>
</dbReference>
<dbReference type="AlphaFoldDB" id="A0A0G2EYA9"/>
<comment type="caution">
    <text evidence="7">The sequence shown here is derived from an EMBL/GenBank/DDBJ whole genome shotgun (WGS) entry which is preliminary data.</text>
</comment>